<protein>
    <submittedName>
        <fullName evidence="12">Importin subunit alpha-2</fullName>
    </submittedName>
</protein>
<feature type="compositionally biased region" description="Pro residues" evidence="11">
    <location>
        <begin position="518"/>
        <end position="534"/>
    </location>
</feature>
<sequence length="534" mass="56683">MPNQLHTHPRNYGPGSRQCRACFNTHGLIRKYGLMLCRRCFREYAGEIGFVKRKFQAHPTQEKLREDRRASTQQIRKDEAVMGGLVPCLQRILAEPNAENQLEATWCLTNIAGGDYEYARTVLPLTPYLVQFVSGTNQLLQEQATWCLANLAAESAEFRTHLRAQGALHPLMALMDSTRATLAELATWAVANMARGNPGQIAYFIEAGLVPHLTRALQSDNMRLVEEAAWLSSYLSAGSDACLEALVAAGIIPLLHRHMAGPPEVVVPILRTCGNLASGPEAFLDALLAAPGPVPAPVGAPSPAPSPAPPTPGSVPPLVEVLVQRLRSDNRAIRKEAAWVLSNLSGGAPAHAQLIARVPGLVQGVLVPAFQEAAHDIKKESGADDGLGFCMINLAASSPEYMRGLIDLGVTGGFVALLRAEDRAANGMALTFLEQAFLTHPKLAARANALMDRYYGETDWPSAFPPVGGEQSYGLEAEEQPDAAAASQTGASPAAPVFTFGGPATAPMPAGPFSFGAAPPPPAPGGPFGIPPSQ</sequence>
<dbReference type="Pfam" id="PF00253">
    <property type="entry name" value="Ribosomal_S14"/>
    <property type="match status" value="1"/>
</dbReference>
<dbReference type="Pfam" id="PF00514">
    <property type="entry name" value="Arm"/>
    <property type="match status" value="2"/>
</dbReference>
<evidence type="ECO:0000256" key="8">
    <source>
        <dbReference type="ARBA" id="ARBA00022980"/>
    </source>
</evidence>
<dbReference type="NCBIfam" id="NF004424">
    <property type="entry name" value="PRK05766.1"/>
    <property type="match status" value="1"/>
</dbReference>
<feature type="compositionally biased region" description="Low complexity" evidence="11">
    <location>
        <begin position="483"/>
        <end position="517"/>
    </location>
</feature>
<dbReference type="InterPro" id="IPR039744">
    <property type="entry name" value="RIbosomal_uS14_euk_arc"/>
</dbReference>
<evidence type="ECO:0000256" key="6">
    <source>
        <dbReference type="ARBA" id="ARBA00022833"/>
    </source>
</evidence>
<keyword evidence="6" id="KW-0862">Zinc</keyword>
<comment type="caution">
    <text evidence="12">The sequence shown here is derived from an EMBL/GenBank/DDBJ whole genome shotgun (WGS) entry which is preliminary data.</text>
</comment>
<evidence type="ECO:0000313" key="12">
    <source>
        <dbReference type="EMBL" id="KAJ4460731.1"/>
    </source>
</evidence>
<evidence type="ECO:0000256" key="3">
    <source>
        <dbReference type="ARBA" id="ARBA00010394"/>
    </source>
</evidence>
<accession>A0ABQ8UQL1</accession>
<evidence type="ECO:0000313" key="13">
    <source>
        <dbReference type="Proteomes" id="UP001141327"/>
    </source>
</evidence>
<keyword evidence="9" id="KW-0687">Ribonucleoprotein</keyword>
<dbReference type="Gene3D" id="4.10.830.10">
    <property type="entry name" value="30s Ribosomal Protein S14, Chain N"/>
    <property type="match status" value="1"/>
</dbReference>
<reference evidence="12" key="1">
    <citation type="journal article" date="2022" name="bioRxiv">
        <title>Genomics of Preaxostyla Flagellates Illuminates Evolutionary Transitions and the Path Towards Mitochondrial Loss.</title>
        <authorList>
            <person name="Novak L.V.F."/>
            <person name="Treitli S.C."/>
            <person name="Pyrih J."/>
            <person name="Halakuc P."/>
            <person name="Pipaliya S.V."/>
            <person name="Vacek V."/>
            <person name="Brzon O."/>
            <person name="Soukal P."/>
            <person name="Eme L."/>
            <person name="Dacks J.B."/>
            <person name="Karnkowska A."/>
            <person name="Elias M."/>
            <person name="Hampl V."/>
        </authorList>
    </citation>
    <scope>NUCLEOTIDE SEQUENCE</scope>
    <source>
        <strain evidence="12">RCP-MX</strain>
    </source>
</reference>
<evidence type="ECO:0000256" key="11">
    <source>
        <dbReference type="SAM" id="MobiDB-lite"/>
    </source>
</evidence>
<evidence type="ECO:0000256" key="1">
    <source>
        <dbReference type="ARBA" id="ARBA00001947"/>
    </source>
</evidence>
<evidence type="ECO:0000256" key="5">
    <source>
        <dbReference type="ARBA" id="ARBA00022723"/>
    </source>
</evidence>
<name>A0ABQ8UQL1_9EUKA</name>
<dbReference type="PROSITE" id="PS50176">
    <property type="entry name" value="ARM_REPEAT"/>
    <property type="match status" value="1"/>
</dbReference>
<dbReference type="PROSITE" id="PS00527">
    <property type="entry name" value="RIBOSOMAL_S14"/>
    <property type="match status" value="1"/>
</dbReference>
<gene>
    <name evidence="12" type="ORF">PAPYR_2964</name>
</gene>
<dbReference type="HAMAP" id="MF_01364_A">
    <property type="entry name" value="Ribosomal_uS14_2_A"/>
    <property type="match status" value="1"/>
</dbReference>
<dbReference type="Proteomes" id="UP001141327">
    <property type="component" value="Unassembled WGS sequence"/>
</dbReference>
<evidence type="ECO:0000256" key="10">
    <source>
        <dbReference type="PROSITE-ProRule" id="PRU00259"/>
    </source>
</evidence>
<keyword evidence="7" id="KW-0653">Protein transport</keyword>
<proteinExistence type="inferred from homology"/>
<organism evidence="12 13">
    <name type="scientific">Paratrimastix pyriformis</name>
    <dbReference type="NCBI Taxonomy" id="342808"/>
    <lineage>
        <taxon>Eukaryota</taxon>
        <taxon>Metamonada</taxon>
        <taxon>Preaxostyla</taxon>
        <taxon>Paratrimastigidae</taxon>
        <taxon>Paratrimastix</taxon>
    </lineage>
</organism>
<feature type="repeat" description="ARM" evidence="10">
    <location>
        <begin position="313"/>
        <end position="345"/>
    </location>
</feature>
<dbReference type="InterPro" id="IPR011989">
    <property type="entry name" value="ARM-like"/>
</dbReference>
<dbReference type="InterPro" id="IPR001209">
    <property type="entry name" value="Ribosomal_uS14"/>
</dbReference>
<dbReference type="SMART" id="SM00185">
    <property type="entry name" value="ARM"/>
    <property type="match status" value="6"/>
</dbReference>
<dbReference type="EMBL" id="JAPMOS010000011">
    <property type="protein sequence ID" value="KAJ4460731.1"/>
    <property type="molecule type" value="Genomic_DNA"/>
</dbReference>
<feature type="region of interest" description="Disordered" evidence="11">
    <location>
        <begin position="477"/>
        <end position="534"/>
    </location>
</feature>
<evidence type="ECO:0000256" key="4">
    <source>
        <dbReference type="ARBA" id="ARBA00022448"/>
    </source>
</evidence>
<comment type="cofactor">
    <cofactor evidence="1">
        <name>Zn(2+)</name>
        <dbReference type="ChEBI" id="CHEBI:29105"/>
    </cofactor>
</comment>
<comment type="similarity">
    <text evidence="2">Belongs to the universal ribosomal protein uS14 family.</text>
</comment>
<evidence type="ECO:0000256" key="2">
    <source>
        <dbReference type="ARBA" id="ARBA00009083"/>
    </source>
</evidence>
<dbReference type="PANTHER" id="PTHR23316">
    <property type="entry name" value="IMPORTIN ALPHA"/>
    <property type="match status" value="1"/>
</dbReference>
<keyword evidence="5" id="KW-0479">Metal-binding</keyword>
<evidence type="ECO:0000256" key="7">
    <source>
        <dbReference type="ARBA" id="ARBA00022927"/>
    </source>
</evidence>
<evidence type="ECO:0000256" key="9">
    <source>
        <dbReference type="ARBA" id="ARBA00023274"/>
    </source>
</evidence>
<keyword evidence="8" id="KW-0689">Ribosomal protein</keyword>
<keyword evidence="13" id="KW-1185">Reference proteome</keyword>
<comment type="similarity">
    <text evidence="3">Belongs to the importin alpha family.</text>
</comment>
<dbReference type="SUPFAM" id="SSF48371">
    <property type="entry name" value="ARM repeat"/>
    <property type="match status" value="1"/>
</dbReference>
<dbReference type="Gene3D" id="1.25.10.10">
    <property type="entry name" value="Leucine-rich Repeat Variant"/>
    <property type="match status" value="1"/>
</dbReference>
<keyword evidence="4" id="KW-0813">Transport</keyword>
<dbReference type="InterPro" id="IPR018271">
    <property type="entry name" value="Ribosomal_uS14_CS"/>
</dbReference>
<dbReference type="InterPro" id="IPR043140">
    <property type="entry name" value="Ribosomal_uS14_sf"/>
</dbReference>
<dbReference type="InterPro" id="IPR000225">
    <property type="entry name" value="Armadillo"/>
</dbReference>
<dbReference type="InterPro" id="IPR023676">
    <property type="entry name" value="Ribosomal_uS14_arc"/>
</dbReference>
<dbReference type="InterPro" id="IPR016024">
    <property type="entry name" value="ARM-type_fold"/>
</dbReference>